<comment type="caution">
    <text evidence="2">The sequence shown here is derived from an EMBL/GenBank/DDBJ whole genome shotgun (WGS) entry which is preliminary data.</text>
</comment>
<dbReference type="Proteomes" id="UP001146120">
    <property type="component" value="Unassembled WGS sequence"/>
</dbReference>
<evidence type="ECO:0000313" key="3">
    <source>
        <dbReference type="Proteomes" id="UP001146120"/>
    </source>
</evidence>
<proteinExistence type="predicted"/>
<gene>
    <name evidence="2" type="ORF">N0F65_004637</name>
</gene>
<reference evidence="2" key="1">
    <citation type="submission" date="2022-11" db="EMBL/GenBank/DDBJ databases">
        <authorList>
            <person name="Morgan W.R."/>
            <person name="Tartar A."/>
        </authorList>
    </citation>
    <scope>NUCLEOTIDE SEQUENCE</scope>
    <source>
        <strain evidence="2">ARSEF 373</strain>
    </source>
</reference>
<dbReference type="EMBL" id="DAKRPA010000020">
    <property type="protein sequence ID" value="DBA03360.1"/>
    <property type="molecule type" value="Genomic_DNA"/>
</dbReference>
<reference evidence="2" key="2">
    <citation type="journal article" date="2023" name="Microbiol Resour">
        <title>Decontamination and Annotation of the Draft Genome Sequence of the Oomycete Lagenidium giganteum ARSEF 373.</title>
        <authorList>
            <person name="Morgan W.R."/>
            <person name="Tartar A."/>
        </authorList>
    </citation>
    <scope>NUCLEOTIDE SEQUENCE</scope>
    <source>
        <strain evidence="2">ARSEF 373</strain>
    </source>
</reference>
<sequence length="162" mass="18022">MYIDLVQPYLQWKSQPASGSVGQASKFDWEVLGSITVDSTQLLVSKSPDMSDATTTKKQSGVTRWYHPDHRTSSAKNNGLFSERYTFNASGVYYVQAVATVDQDWMKQGTGSDAPVPNVKPQTHIVNARTNDNWDYSSNGRRVKGRTVWSSPVSCGKSGCWY</sequence>
<feature type="compositionally biased region" description="Polar residues" evidence="1">
    <location>
        <begin position="52"/>
        <end position="62"/>
    </location>
</feature>
<name>A0AAV2ZBP4_9STRA</name>
<protein>
    <submittedName>
        <fullName evidence="2">Uncharacterized protein</fullName>
    </submittedName>
</protein>
<evidence type="ECO:0000256" key="1">
    <source>
        <dbReference type="SAM" id="MobiDB-lite"/>
    </source>
</evidence>
<dbReference type="AlphaFoldDB" id="A0AAV2ZBP4"/>
<accession>A0AAV2ZBP4</accession>
<evidence type="ECO:0000313" key="2">
    <source>
        <dbReference type="EMBL" id="DBA03360.1"/>
    </source>
</evidence>
<organism evidence="2 3">
    <name type="scientific">Lagenidium giganteum</name>
    <dbReference type="NCBI Taxonomy" id="4803"/>
    <lineage>
        <taxon>Eukaryota</taxon>
        <taxon>Sar</taxon>
        <taxon>Stramenopiles</taxon>
        <taxon>Oomycota</taxon>
        <taxon>Peronosporomycetes</taxon>
        <taxon>Pythiales</taxon>
        <taxon>Pythiaceae</taxon>
    </lineage>
</organism>
<keyword evidence="3" id="KW-1185">Reference proteome</keyword>
<feature type="region of interest" description="Disordered" evidence="1">
    <location>
        <begin position="49"/>
        <end position="69"/>
    </location>
</feature>